<proteinExistence type="predicted"/>
<evidence type="ECO:0000313" key="2">
    <source>
        <dbReference type="Proteomes" id="UP000220768"/>
    </source>
</evidence>
<name>A0A2A6JG71_9HYPH</name>
<evidence type="ECO:0000313" key="1">
    <source>
        <dbReference type="EMBL" id="PDT04979.1"/>
    </source>
</evidence>
<organism evidence="1 2">
    <name type="scientific">Rhizobium chutanense</name>
    <dbReference type="NCBI Taxonomy" id="2035448"/>
    <lineage>
        <taxon>Bacteria</taxon>
        <taxon>Pseudomonadati</taxon>
        <taxon>Pseudomonadota</taxon>
        <taxon>Alphaproteobacteria</taxon>
        <taxon>Hyphomicrobiales</taxon>
        <taxon>Rhizobiaceae</taxon>
        <taxon>Rhizobium/Agrobacterium group</taxon>
        <taxon>Rhizobium</taxon>
    </lineage>
</organism>
<protein>
    <submittedName>
        <fullName evidence="1">Uncharacterized protein</fullName>
    </submittedName>
</protein>
<sequence>MVFATTLFLAAGVVCLAGVTVLAGSSLANSVLAPGSKIQLCRIAPEPARKVEQSRTRMMSFLVMWGAPGSPF</sequence>
<accession>A0A2A6JG71</accession>
<dbReference type="EMBL" id="NWSV01000004">
    <property type="protein sequence ID" value="PDT04979.1"/>
    <property type="molecule type" value="Genomic_DNA"/>
</dbReference>
<dbReference type="AlphaFoldDB" id="A0A2A6JG71"/>
<reference evidence="1 2" key="1">
    <citation type="submission" date="2017-09" db="EMBL/GenBank/DDBJ databases">
        <title>Comparative genomics of rhizobia isolated from Phaseolus vulgaris in China.</title>
        <authorList>
            <person name="Tong W."/>
        </authorList>
    </citation>
    <scope>NUCLEOTIDE SEQUENCE [LARGE SCALE GENOMIC DNA]</scope>
    <source>
        <strain evidence="1 2">C5</strain>
    </source>
</reference>
<comment type="caution">
    <text evidence="1">The sequence shown here is derived from an EMBL/GenBank/DDBJ whole genome shotgun (WGS) entry which is preliminary data.</text>
</comment>
<gene>
    <name evidence="1" type="ORF">CO666_08970</name>
</gene>
<dbReference type="Proteomes" id="UP000220768">
    <property type="component" value="Unassembled WGS sequence"/>
</dbReference>
<keyword evidence="2" id="KW-1185">Reference proteome</keyword>